<proteinExistence type="predicted"/>
<dbReference type="GO" id="GO:0016853">
    <property type="term" value="F:isomerase activity"/>
    <property type="evidence" value="ECO:0007669"/>
    <property type="project" value="InterPro"/>
</dbReference>
<dbReference type="InterPro" id="IPR014718">
    <property type="entry name" value="GH-type_carb-bd"/>
</dbReference>
<dbReference type="OrthoDB" id="9796517at2"/>
<dbReference type="AlphaFoldDB" id="A0A562UM09"/>
<evidence type="ECO:0000313" key="1">
    <source>
        <dbReference type="EMBL" id="TWJ06649.1"/>
    </source>
</evidence>
<keyword evidence="2" id="KW-1185">Reference proteome</keyword>
<accession>A0A562UM09</accession>
<dbReference type="STRING" id="476157.GCA_001663155_00860"/>
<dbReference type="GO" id="GO:0005975">
    <property type="term" value="P:carbohydrate metabolic process"/>
    <property type="evidence" value="ECO:0007669"/>
    <property type="project" value="InterPro"/>
</dbReference>
<dbReference type="Pfam" id="PF01263">
    <property type="entry name" value="Aldose_epim"/>
    <property type="match status" value="1"/>
</dbReference>
<dbReference type="InterPro" id="IPR011013">
    <property type="entry name" value="Gal_mutarotase_sf_dom"/>
</dbReference>
<reference evidence="1 2" key="1">
    <citation type="submission" date="2019-07" db="EMBL/GenBank/DDBJ databases">
        <title>Genomic Encyclopedia of Archaeal and Bacterial Type Strains, Phase II (KMG-II): from individual species to whole genera.</title>
        <authorList>
            <person name="Goeker M."/>
        </authorList>
    </citation>
    <scope>NUCLEOTIDE SEQUENCE [LARGE SCALE GENOMIC DNA]</scope>
    <source>
        <strain evidence="1 2">ATCC BAA-2084</strain>
    </source>
</reference>
<dbReference type="SUPFAM" id="SSF74650">
    <property type="entry name" value="Galactose mutarotase-like"/>
    <property type="match status" value="1"/>
</dbReference>
<sequence>MVREHCKSGAMLELNSGDYRVVIDPERGGSLAAFEWAGHAILRASKPGTMSETACFPIVPFSNRIEAGQFEMDGNTFQLAPNAPSLDGNNPIHGFGWLSAWEVVDADATRVVIQHTHDASEWPWRYRARQYILLGENGLLLQLEVTNLDETVMPAGLGFHPYFPRRAEALYHGLHLGEWSVDNGCLPTRLVELSEPADWWKGAPVGSRSVDTVYTGRHGPLTLIWPDIAAKATIKPSENLPFTVVYSPHGRDFFCVEPVSHETDAINMKPGGMAALAPRETMQAWMHIEIESAD</sequence>
<protein>
    <submittedName>
        <fullName evidence="1">Aldose 1-epimerase</fullName>
    </submittedName>
</protein>
<dbReference type="InterPro" id="IPR008183">
    <property type="entry name" value="Aldose_1/G6P_1-epimerase"/>
</dbReference>
<name>A0A562UM09_9SPHN</name>
<comment type="caution">
    <text evidence="1">The sequence shown here is derived from an EMBL/GenBank/DDBJ whole genome shotgun (WGS) entry which is preliminary data.</text>
</comment>
<dbReference type="Gene3D" id="2.70.98.10">
    <property type="match status" value="1"/>
</dbReference>
<dbReference type="Proteomes" id="UP000320547">
    <property type="component" value="Unassembled WGS sequence"/>
</dbReference>
<gene>
    <name evidence="1" type="ORF">JN10_2185</name>
</gene>
<dbReference type="EMBL" id="VLLK01000002">
    <property type="protein sequence ID" value="TWJ06649.1"/>
    <property type="molecule type" value="Genomic_DNA"/>
</dbReference>
<evidence type="ECO:0000313" key="2">
    <source>
        <dbReference type="Proteomes" id="UP000320547"/>
    </source>
</evidence>
<organism evidence="1 2">
    <name type="scientific">Altererythrobacter ishigakiensis</name>
    <dbReference type="NCBI Taxonomy" id="476157"/>
    <lineage>
        <taxon>Bacteria</taxon>
        <taxon>Pseudomonadati</taxon>
        <taxon>Pseudomonadota</taxon>
        <taxon>Alphaproteobacteria</taxon>
        <taxon>Sphingomonadales</taxon>
        <taxon>Erythrobacteraceae</taxon>
        <taxon>Altererythrobacter</taxon>
    </lineage>
</organism>
<dbReference type="GO" id="GO:0030246">
    <property type="term" value="F:carbohydrate binding"/>
    <property type="evidence" value="ECO:0007669"/>
    <property type="project" value="InterPro"/>
</dbReference>
<dbReference type="CDD" id="cd09021">
    <property type="entry name" value="Aldose_epim_Ec_YphB"/>
    <property type="match status" value="1"/>
</dbReference>